<keyword evidence="2" id="KW-1185">Reference proteome</keyword>
<dbReference type="Gene3D" id="3.40.50.1000">
    <property type="entry name" value="HAD superfamily/HAD-like"/>
    <property type="match status" value="1"/>
</dbReference>
<accession>A0AAV1C3W9</accession>
<sequence length="223" mass="24761">MNFGEFDESNTLLVDDSVEKSVRNLAGNVIHPITFTYIDKEFDKRLAIHGDLCSYLNQLAKAEDVVTFVRENPFVEEPQWQSAAVGSFAKGVLYDAVLDSDFGGEGPLRARKMCIMNFLTASWKVRMPALASKSCKMDRNKNIKKTTVKAFSIGCNEVVVLPRTASPQMDFPFEGYTSRIVSCTDEIGGASELDVEERSSSEPATSLVPVTRKPSISNYHLYP</sequence>
<protein>
    <submittedName>
        <fullName evidence="1">OLC1v1024369C1</fullName>
    </submittedName>
</protein>
<reference evidence="1" key="1">
    <citation type="submission" date="2023-03" db="EMBL/GenBank/DDBJ databases">
        <authorList>
            <person name="Julca I."/>
        </authorList>
    </citation>
    <scope>NUCLEOTIDE SEQUENCE</scope>
</reference>
<evidence type="ECO:0000313" key="1">
    <source>
        <dbReference type="EMBL" id="CAI9089738.1"/>
    </source>
</evidence>
<organism evidence="1 2">
    <name type="scientific">Oldenlandia corymbosa var. corymbosa</name>
    <dbReference type="NCBI Taxonomy" id="529605"/>
    <lineage>
        <taxon>Eukaryota</taxon>
        <taxon>Viridiplantae</taxon>
        <taxon>Streptophyta</taxon>
        <taxon>Embryophyta</taxon>
        <taxon>Tracheophyta</taxon>
        <taxon>Spermatophyta</taxon>
        <taxon>Magnoliopsida</taxon>
        <taxon>eudicotyledons</taxon>
        <taxon>Gunneridae</taxon>
        <taxon>Pentapetalae</taxon>
        <taxon>asterids</taxon>
        <taxon>lamiids</taxon>
        <taxon>Gentianales</taxon>
        <taxon>Rubiaceae</taxon>
        <taxon>Rubioideae</taxon>
        <taxon>Spermacoceae</taxon>
        <taxon>Hedyotis-Oldenlandia complex</taxon>
        <taxon>Oldenlandia</taxon>
    </lineage>
</organism>
<dbReference type="Proteomes" id="UP001161247">
    <property type="component" value="Chromosome 1"/>
</dbReference>
<gene>
    <name evidence="1" type="ORF">OLC1_LOCUS2025</name>
</gene>
<dbReference type="AlphaFoldDB" id="A0AAV1C3W9"/>
<dbReference type="InterPro" id="IPR023214">
    <property type="entry name" value="HAD_sf"/>
</dbReference>
<proteinExistence type="predicted"/>
<evidence type="ECO:0000313" key="2">
    <source>
        <dbReference type="Proteomes" id="UP001161247"/>
    </source>
</evidence>
<name>A0AAV1C3W9_OLDCO</name>
<dbReference type="EMBL" id="OX459118">
    <property type="protein sequence ID" value="CAI9089738.1"/>
    <property type="molecule type" value="Genomic_DNA"/>
</dbReference>